<keyword evidence="4 7" id="KW-0812">Transmembrane</keyword>
<evidence type="ECO:0000256" key="4">
    <source>
        <dbReference type="ARBA" id="ARBA00022692"/>
    </source>
</evidence>
<dbReference type="PATRIC" id="fig|1111454.3.peg.695"/>
<dbReference type="InterPro" id="IPR007341">
    <property type="entry name" value="Transgly_assoc"/>
</dbReference>
<dbReference type="RefSeq" id="WP_023053209.1">
    <property type="nucleotide sequence ID" value="NZ_AWXA01000011.1"/>
</dbReference>
<dbReference type="PANTHER" id="PTHR33884:SF3">
    <property type="entry name" value="UPF0410 PROTEIN YMGE"/>
    <property type="match status" value="1"/>
</dbReference>
<name>U7UNM0_9FIRM</name>
<feature type="transmembrane region" description="Helical" evidence="7">
    <location>
        <begin position="6"/>
        <end position="24"/>
    </location>
</feature>
<keyword evidence="9" id="KW-1185">Reference proteome</keyword>
<dbReference type="Proteomes" id="UP000017090">
    <property type="component" value="Unassembled WGS sequence"/>
</dbReference>
<dbReference type="Pfam" id="PF04226">
    <property type="entry name" value="Transgly_assoc"/>
    <property type="match status" value="1"/>
</dbReference>
<feature type="transmembrane region" description="Helical" evidence="7">
    <location>
        <begin position="31"/>
        <end position="53"/>
    </location>
</feature>
<keyword evidence="6 7" id="KW-0472">Membrane</keyword>
<accession>U7UNM0</accession>
<comment type="subcellular location">
    <subcellularLocation>
        <location evidence="1">Cell membrane</location>
        <topology evidence="1">Multi-pass membrane protein</topology>
    </subcellularLocation>
</comment>
<comment type="similarity">
    <text evidence="2">Belongs to the UPF0410 family.</text>
</comment>
<dbReference type="eggNOG" id="COG2261">
    <property type="taxonomic scope" value="Bacteria"/>
</dbReference>
<dbReference type="OrthoDB" id="964123at2"/>
<reference evidence="8 9" key="1">
    <citation type="submission" date="2013-09" db="EMBL/GenBank/DDBJ databases">
        <authorList>
            <person name="Durkin A.S."/>
            <person name="Haft D.R."/>
            <person name="McCorrison J."/>
            <person name="Torralba M."/>
            <person name="Gillis M."/>
            <person name="Haft D.H."/>
            <person name="Methe B."/>
            <person name="Sutton G."/>
            <person name="Nelson K.E."/>
        </authorList>
    </citation>
    <scope>NUCLEOTIDE SEQUENCE [LARGE SCALE GENOMIC DNA]</scope>
    <source>
        <strain evidence="8 9">BV3C16-1</strain>
    </source>
</reference>
<evidence type="ECO:0000256" key="6">
    <source>
        <dbReference type="ARBA" id="ARBA00023136"/>
    </source>
</evidence>
<evidence type="ECO:0000313" key="9">
    <source>
        <dbReference type="Proteomes" id="UP000017090"/>
    </source>
</evidence>
<gene>
    <name evidence="8" type="ORF">HMPREF1250_0604</name>
</gene>
<comment type="caution">
    <text evidence="8">The sequence shown here is derived from an EMBL/GenBank/DDBJ whole genome shotgun (WGS) entry which is preliminary data.</text>
</comment>
<dbReference type="PANTHER" id="PTHR33884">
    <property type="entry name" value="UPF0410 PROTEIN YMGE"/>
    <property type="match status" value="1"/>
</dbReference>
<dbReference type="GO" id="GO:0005886">
    <property type="term" value="C:plasma membrane"/>
    <property type="evidence" value="ECO:0007669"/>
    <property type="project" value="UniProtKB-SubCell"/>
</dbReference>
<protein>
    <submittedName>
        <fullName evidence="8">Transglycosylase associated protein</fullName>
    </submittedName>
</protein>
<evidence type="ECO:0000256" key="2">
    <source>
        <dbReference type="ARBA" id="ARBA00011006"/>
    </source>
</evidence>
<dbReference type="AlphaFoldDB" id="U7UNM0"/>
<proteinExistence type="inferred from homology"/>
<dbReference type="EMBL" id="AWXA01000011">
    <property type="protein sequence ID" value="ERT61042.1"/>
    <property type="molecule type" value="Genomic_DNA"/>
</dbReference>
<evidence type="ECO:0000256" key="1">
    <source>
        <dbReference type="ARBA" id="ARBA00004651"/>
    </source>
</evidence>
<evidence type="ECO:0000313" key="8">
    <source>
        <dbReference type="EMBL" id="ERT61042.1"/>
    </source>
</evidence>
<evidence type="ECO:0000256" key="7">
    <source>
        <dbReference type="SAM" id="Phobius"/>
    </source>
</evidence>
<keyword evidence="3" id="KW-1003">Cell membrane</keyword>
<evidence type="ECO:0000256" key="5">
    <source>
        <dbReference type="ARBA" id="ARBA00022989"/>
    </source>
</evidence>
<organism evidence="8 9">
    <name type="scientific">Megasphaera vaginalis</name>
    <name type="common">ex Srinivasan et al. 2021</name>
    <dbReference type="NCBI Taxonomy" id="1111454"/>
    <lineage>
        <taxon>Bacteria</taxon>
        <taxon>Bacillati</taxon>
        <taxon>Bacillota</taxon>
        <taxon>Negativicutes</taxon>
        <taxon>Veillonellales</taxon>
        <taxon>Veillonellaceae</taxon>
        <taxon>Megasphaera</taxon>
    </lineage>
</organism>
<evidence type="ECO:0000256" key="3">
    <source>
        <dbReference type="ARBA" id="ARBA00022475"/>
    </source>
</evidence>
<dbReference type="STRING" id="1111454.HMPREF1250_0604"/>
<keyword evidence="5 7" id="KW-1133">Transmembrane helix</keyword>
<sequence length="86" mass="9070">MMSWISWLIIGAFSGWVGSKIMGVDEKMGSIANILSGIVGGMGLNAILAHFGIVGINGFFEIESWLTSIVGAVILIAAVKCLKNRS</sequence>
<feature type="transmembrane region" description="Helical" evidence="7">
    <location>
        <begin position="65"/>
        <end position="82"/>
    </location>
</feature>